<dbReference type="GO" id="GO:0050920">
    <property type="term" value="P:regulation of chemotaxis"/>
    <property type="evidence" value="ECO:0007669"/>
    <property type="project" value="InterPro"/>
</dbReference>
<dbReference type="AlphaFoldDB" id="A0A0S4N5D3"/>
<evidence type="ECO:0000313" key="2">
    <source>
        <dbReference type="Proteomes" id="UP000320623"/>
    </source>
</evidence>
<proteinExistence type="predicted"/>
<keyword evidence="2" id="KW-1185">Reference proteome</keyword>
<name>A0A0S4N5D3_9BACT</name>
<dbReference type="SUPFAM" id="SSF75708">
    <property type="entry name" value="Chemotaxis phosphatase CheZ"/>
    <property type="match status" value="1"/>
</dbReference>
<organism evidence="1 2">
    <name type="scientific">Candidatus Thermokryptus mobilis</name>
    <dbReference type="NCBI Taxonomy" id="1643428"/>
    <lineage>
        <taxon>Bacteria</taxon>
        <taxon>Pseudomonadati</taxon>
        <taxon>Candidatus Kryptoniota</taxon>
        <taxon>Candidatus Thermokryptus</taxon>
    </lineage>
</organism>
<sequence length="279" mass="31628">MVNGETKLVKQVDSILREIEELKAIFILGQKVIPFLEELFNFVREVGPMLDEINKSLEESSNKIPRASNQLNTVTKTTEVATTEILDALDQMSLKFGEMRGFINAMRQSYEKQKKIAGRIGRYIERGEFDKVSQNWVKFYTAFKSFNGFDDILEKLSDVKRDADNIMVALQFQDITAQQISAINHLIESVQERLNHLLGKLGNLDIKKDSSVSGRNVTSFNPNAEYDRTGAKQKAIDKILNGIIERDEGDRASQEEIDKLFNKSEKIKSGEGDVNPGNF</sequence>
<reference evidence="2" key="1">
    <citation type="submission" date="2015-11" db="EMBL/GenBank/DDBJ databases">
        <authorList>
            <person name="Varghese N."/>
        </authorList>
    </citation>
    <scope>NUCLEOTIDE SEQUENCE [LARGE SCALE GENOMIC DNA]</scope>
</reference>
<dbReference type="Pfam" id="PF04344">
    <property type="entry name" value="CheZ"/>
    <property type="match status" value="1"/>
</dbReference>
<dbReference type="RefSeq" id="WP_140945245.1">
    <property type="nucleotide sequence ID" value="NZ_FAOO01000010.1"/>
</dbReference>
<dbReference type="GO" id="GO:0003824">
    <property type="term" value="F:catalytic activity"/>
    <property type="evidence" value="ECO:0007669"/>
    <property type="project" value="InterPro"/>
</dbReference>
<protein>
    <submittedName>
        <fullName evidence="1">Chemotaxis regulator CheZ, phosphatase of CheY~P</fullName>
    </submittedName>
</protein>
<accession>A0A0S4N5D3</accession>
<dbReference type="EMBL" id="FAOO01000010">
    <property type="protein sequence ID" value="CUU06398.1"/>
    <property type="molecule type" value="Genomic_DNA"/>
</dbReference>
<dbReference type="InterPro" id="IPR007439">
    <property type="entry name" value="Chemotax_Pase_CheZ"/>
</dbReference>
<dbReference type="STRING" id="1643428.GCA_001442855_01468"/>
<gene>
    <name evidence="1" type="ORF">JGI1_01501</name>
</gene>
<dbReference type="OrthoDB" id="9786400at2"/>
<dbReference type="GO" id="GO:0009288">
    <property type="term" value="C:bacterial-type flagellum"/>
    <property type="evidence" value="ECO:0007669"/>
    <property type="project" value="InterPro"/>
</dbReference>
<dbReference type="Gene3D" id="1.10.287.500">
    <property type="entry name" value="Helix hairpin bin"/>
    <property type="match status" value="1"/>
</dbReference>
<evidence type="ECO:0000313" key="1">
    <source>
        <dbReference type="EMBL" id="CUU06398.1"/>
    </source>
</evidence>
<dbReference type="Proteomes" id="UP000320623">
    <property type="component" value="Unassembled WGS sequence"/>
</dbReference>